<protein>
    <submittedName>
        <fullName evidence="2">Peptidase S10</fullName>
    </submittedName>
    <submittedName>
        <fullName evidence="3">Serine carboxypeptidase</fullName>
    </submittedName>
</protein>
<dbReference type="RefSeq" id="WP_003165830.1">
    <property type="nucleotide sequence ID" value="NZ_CP021995.1"/>
</dbReference>
<keyword evidence="1" id="KW-0732">Signal</keyword>
<proteinExistence type="predicted"/>
<gene>
    <name evidence="2" type="ORF">CD943_03905</name>
    <name evidence="3" type="ORF">NCTC11165_02225</name>
</gene>
<feature type="signal peptide" evidence="1">
    <location>
        <begin position="1"/>
        <end position="20"/>
    </location>
</feature>
<organism evidence="2 4">
    <name type="scientific">Brevundimonas diminuta</name>
    <name type="common">Pseudomonas diminuta</name>
    <dbReference type="NCBI Taxonomy" id="293"/>
    <lineage>
        <taxon>Bacteria</taxon>
        <taxon>Pseudomonadati</taxon>
        <taxon>Pseudomonadota</taxon>
        <taxon>Alphaproteobacteria</taxon>
        <taxon>Caulobacterales</taxon>
        <taxon>Caulobacteraceae</taxon>
        <taxon>Brevundimonas</taxon>
    </lineage>
</organism>
<dbReference type="STRING" id="293.GCA_000988015_00381"/>
<dbReference type="GO" id="GO:0004185">
    <property type="term" value="F:serine-type carboxypeptidase activity"/>
    <property type="evidence" value="ECO:0007669"/>
    <property type="project" value="InterPro"/>
</dbReference>
<accession>A0A246KK66</accession>
<dbReference type="Pfam" id="PF00450">
    <property type="entry name" value="Peptidase_S10"/>
    <property type="match status" value="1"/>
</dbReference>
<dbReference type="Proteomes" id="UP000250358">
    <property type="component" value="Unassembled WGS sequence"/>
</dbReference>
<dbReference type="EMBL" id="CP021995">
    <property type="protein sequence ID" value="ASD26109.1"/>
    <property type="molecule type" value="Genomic_DNA"/>
</dbReference>
<keyword evidence="3" id="KW-0378">Hydrolase</keyword>
<name>A0A246KK66_BREDI</name>
<dbReference type="Proteomes" id="UP000197024">
    <property type="component" value="Chromosome"/>
</dbReference>
<dbReference type="EMBL" id="UAQM01000022">
    <property type="protein sequence ID" value="SPU45902.1"/>
    <property type="molecule type" value="Genomic_DNA"/>
</dbReference>
<dbReference type="Gene3D" id="3.40.50.1820">
    <property type="entry name" value="alpha/beta hydrolase"/>
    <property type="match status" value="1"/>
</dbReference>
<evidence type="ECO:0000256" key="1">
    <source>
        <dbReference type="SAM" id="SignalP"/>
    </source>
</evidence>
<keyword evidence="3" id="KW-0645">Protease</keyword>
<dbReference type="SUPFAM" id="SSF53474">
    <property type="entry name" value="alpha/beta-Hydrolases"/>
    <property type="match status" value="1"/>
</dbReference>
<keyword evidence="3" id="KW-0121">Carboxypeptidase</keyword>
<reference evidence="3 5" key="3">
    <citation type="submission" date="2018-06" db="EMBL/GenBank/DDBJ databases">
        <authorList>
            <consortium name="Pathogen Informatics"/>
            <person name="Doyle S."/>
        </authorList>
    </citation>
    <scope>NUCLEOTIDE SEQUENCE [LARGE SCALE GENOMIC DNA]</scope>
    <source>
        <strain evidence="3 5">NCTC11165</strain>
    </source>
</reference>
<reference evidence="2 4" key="1">
    <citation type="submission" date="2017-06" db="EMBL/GenBank/DDBJ databases">
        <title>Biodegradation of gentamicin by bacterial consortia AMQD4 in synthetic medium and raw gentamicin sewage.</title>
        <authorList>
            <person name="Chang H."/>
            <person name="Feng Y."/>
            <person name="Li Z."/>
            <person name="Xue J."/>
            <person name="Cheng D."/>
        </authorList>
    </citation>
    <scope>NUCLEOTIDE SEQUENCE [LARGE SCALE GENOMIC DNA]</scope>
    <source>
        <strain evidence="2 4">BZC3</strain>
    </source>
</reference>
<evidence type="ECO:0000313" key="3">
    <source>
        <dbReference type="EMBL" id="SPU45902.1"/>
    </source>
</evidence>
<feature type="chain" id="PRO_5015075677" evidence="1">
    <location>
        <begin position="21"/>
        <end position="515"/>
    </location>
</feature>
<dbReference type="GO" id="GO:0006508">
    <property type="term" value="P:proteolysis"/>
    <property type="evidence" value="ECO:0007669"/>
    <property type="project" value="InterPro"/>
</dbReference>
<evidence type="ECO:0000313" key="2">
    <source>
        <dbReference type="EMBL" id="ASD26109.1"/>
    </source>
</evidence>
<dbReference type="AlphaFoldDB" id="A0A246KK66"/>
<reference evidence="2 4" key="2">
    <citation type="submission" date="2017-06" db="EMBL/GenBank/DDBJ databases">
        <authorList>
            <person name="Kim H.J."/>
            <person name="Triplett B.A."/>
        </authorList>
    </citation>
    <scope>NUCLEOTIDE SEQUENCE [LARGE SCALE GENOMIC DNA]</scope>
    <source>
        <strain evidence="2 4">BZC3</strain>
    </source>
</reference>
<evidence type="ECO:0000313" key="4">
    <source>
        <dbReference type="Proteomes" id="UP000197024"/>
    </source>
</evidence>
<dbReference type="InterPro" id="IPR029058">
    <property type="entry name" value="AB_hydrolase_fold"/>
</dbReference>
<evidence type="ECO:0000313" key="5">
    <source>
        <dbReference type="Proteomes" id="UP000250358"/>
    </source>
</evidence>
<dbReference type="GeneID" id="56576148"/>
<sequence length="515" mass="55985">MKRLLVVAASALALAGPAMAQSGGQSGPQGAPRVDVAAAANRTEAAIPPPVMSETRHTGVFGGQRIAYRAIAGETYLKDKEGKPLAAMVSYSYIKEGPTDPNRPVTFLWNGGPGSGSLWLHMGAFGPKRVVVPSDARDDGAAPFPIIDNVDSLLDVTDIVFIDPIGTGFSRALGKTDPADYWGVTKDAKSIAEFIRLWLNEHGRWNAPKFIGGESYGTTRSAAVINELEGSYTDVSINGILLISSILDFSLAADAQGNELGFVTTLPSMAAAAWYHDKVPNKPATVEEFVAEARAWAIGPYASALLKGNALPADERATILQQLSRYTGISQTYLSNANLRLSPGRFYKELLRDRGLTIGRLDARYTGVDYDNAGDRPDNDPSFYGIDGAYTAAINAWAREGLKYSPDVVYSSIGGTRNWDWNLPTAGRGGAEYLNVAPYIGRALRENSGLRVWVGQGYYDFATPFFGAEYSLNRPGFPTDGRIEWHYYHSGHMMYVRDDDLKKLSNDIRTFIRAR</sequence>
<dbReference type="InterPro" id="IPR001563">
    <property type="entry name" value="Peptidase_S10"/>
</dbReference>